<dbReference type="EMBL" id="BDQV01000825">
    <property type="protein sequence ID" value="GAY68162.1"/>
    <property type="molecule type" value="Genomic_DNA"/>
</dbReference>
<accession>A0A2H5QU62</accession>
<evidence type="ECO:0000313" key="4">
    <source>
        <dbReference type="Proteomes" id="UP000236630"/>
    </source>
</evidence>
<name>A0A2H5QU62_CITUN</name>
<feature type="domain" description="DUF7903" evidence="2">
    <location>
        <begin position="596"/>
        <end position="745"/>
    </location>
</feature>
<feature type="domain" description="DUF7903" evidence="2">
    <location>
        <begin position="214"/>
        <end position="359"/>
    </location>
</feature>
<feature type="region of interest" description="Disordered" evidence="1">
    <location>
        <begin position="1"/>
        <end position="21"/>
    </location>
</feature>
<evidence type="ECO:0000259" key="2">
    <source>
        <dbReference type="Pfam" id="PF25475"/>
    </source>
</evidence>
<sequence>MAYIPPHMRHSKDPQRPSPVPEMLVPKFNGNLNLGSPNNNADMSGKIVYADHAISRWFAVGLDEDGSLPSSVHLEPFSVDTVEHKRGAKPLALVNNNLAKDNDKVCGNISRSTWESVAENVWPDVLSACKIVKNEMEENPTLVARFGHVLFRRNNFLSLENVREEDLVAETALRQFKRSFYTNVPATYMEKIINEVVPKIGVDFEGYKDIYHVKVELNPVRHMVVDISCLDKNLDLRLALCTKSTLSALSDDEMNCIRNLINSAILDPEVKGGIRWPMGKSFSGQRYRVIGVWHTEFKSYKSPSLKLKVRNADRFDFKTATGEATIEINLKLRGIVSEIQDGKIDIDSVYSGFKDNLRLQALTYSRLMFAFGCFLYLLLRKDCEVNIITMAYIPPHLRRSKDPQRPSPVLDMLEPKFNRKLNLGSSKHDAGVSSNCIEYADHAVHRLFVCGLDNNNSISSDHFEESPEEADVHERPVTINLARGNDKVCVNISRGPWESIAENVWPDVLSACNIVKNEMKEKPTMVARFGKLVFKENDLPSFISAREHQVAETALKSMRRHLYPGVPAVHMEKIVHEVVPKIGVDFVEYKDIYHVKVELNQVRRMVADIVYFDENLDLRLALYTKSTLFALSDDEMNSIRILINLAILNPKVKGGLRWPIGKSYSGNYRVVGVWHQEVKSYKSPSLKVKVRNIDRFRFKSGNGEAIIGINLKFRRIVPEIQDGEIDTDSIYNGFKDNLSLIWDHFLGQFVI</sequence>
<reference evidence="3 4" key="1">
    <citation type="journal article" date="2017" name="Front. Genet.">
        <title>Draft sequencing of the heterozygous diploid genome of Satsuma (Citrus unshiu Marc.) using a hybrid assembly approach.</title>
        <authorList>
            <person name="Shimizu T."/>
            <person name="Tanizawa Y."/>
            <person name="Mochizuki T."/>
            <person name="Nagasaki H."/>
            <person name="Yoshioka T."/>
            <person name="Toyoda A."/>
            <person name="Fujiyama A."/>
            <person name="Kaminuma E."/>
            <person name="Nakamura Y."/>
        </authorList>
    </citation>
    <scope>NUCLEOTIDE SEQUENCE [LARGE SCALE GENOMIC DNA]</scope>
    <source>
        <strain evidence="4">cv. Miyagawa wase</strain>
    </source>
</reference>
<organism evidence="3 4">
    <name type="scientific">Citrus unshiu</name>
    <name type="common">Satsuma mandarin</name>
    <name type="synonym">Citrus nobilis var. unshiu</name>
    <dbReference type="NCBI Taxonomy" id="55188"/>
    <lineage>
        <taxon>Eukaryota</taxon>
        <taxon>Viridiplantae</taxon>
        <taxon>Streptophyta</taxon>
        <taxon>Embryophyta</taxon>
        <taxon>Tracheophyta</taxon>
        <taxon>Spermatophyta</taxon>
        <taxon>Magnoliopsida</taxon>
        <taxon>eudicotyledons</taxon>
        <taxon>Gunneridae</taxon>
        <taxon>Pentapetalae</taxon>
        <taxon>rosids</taxon>
        <taxon>malvids</taxon>
        <taxon>Sapindales</taxon>
        <taxon>Rutaceae</taxon>
        <taxon>Aurantioideae</taxon>
        <taxon>Citrus</taxon>
    </lineage>
</organism>
<dbReference type="PANTHER" id="PTHR35481:SF1">
    <property type="entry name" value="DNA-DIRECTED RNA POLYMERASE SUBUNIT ALPHA"/>
    <property type="match status" value="1"/>
</dbReference>
<dbReference type="Pfam" id="PF25475">
    <property type="entry name" value="DUF7903"/>
    <property type="match status" value="2"/>
</dbReference>
<dbReference type="AlphaFoldDB" id="A0A2H5QU62"/>
<gene>
    <name evidence="3" type="ORF">CUMW_262000</name>
</gene>
<keyword evidence="4" id="KW-1185">Reference proteome</keyword>
<comment type="caution">
    <text evidence="3">The sequence shown here is derived from an EMBL/GenBank/DDBJ whole genome shotgun (WGS) entry which is preliminary data.</text>
</comment>
<evidence type="ECO:0000313" key="3">
    <source>
        <dbReference type="EMBL" id="GAY68162.1"/>
    </source>
</evidence>
<dbReference type="Proteomes" id="UP000236630">
    <property type="component" value="Unassembled WGS sequence"/>
</dbReference>
<dbReference type="EMBL" id="BDQV01000825">
    <property type="protein sequence ID" value="GAY68161.1"/>
    <property type="molecule type" value="Genomic_DNA"/>
</dbReference>
<dbReference type="PANTHER" id="PTHR35481">
    <property type="entry name" value="DNA-DIRECTED RNA POLYMERASE SUBUNIT ALPHA"/>
    <property type="match status" value="1"/>
</dbReference>
<proteinExistence type="predicted"/>
<evidence type="ECO:0000256" key="1">
    <source>
        <dbReference type="SAM" id="MobiDB-lite"/>
    </source>
</evidence>
<protein>
    <recommendedName>
        <fullName evidence="2">DUF7903 domain-containing protein</fullName>
    </recommendedName>
</protein>
<dbReference type="InterPro" id="IPR057225">
    <property type="entry name" value="DUF7903"/>
</dbReference>